<dbReference type="OrthoDB" id="1093942at2"/>
<protein>
    <recommendedName>
        <fullName evidence="3">DUF3781 domain-containing protein</fullName>
    </recommendedName>
</protein>
<evidence type="ECO:0000313" key="1">
    <source>
        <dbReference type="EMBL" id="PWE00648.1"/>
    </source>
</evidence>
<dbReference type="Proteomes" id="UP000244956">
    <property type="component" value="Unassembled WGS sequence"/>
</dbReference>
<evidence type="ECO:0000313" key="2">
    <source>
        <dbReference type="Proteomes" id="UP000244956"/>
    </source>
</evidence>
<comment type="caution">
    <text evidence="1">The sequence shown here is derived from an EMBL/GenBank/DDBJ whole genome shotgun (WGS) entry which is preliminary data.</text>
</comment>
<gene>
    <name evidence="1" type="ORF">DDZ16_03365</name>
</gene>
<reference evidence="1 2" key="1">
    <citation type="submission" date="2018-05" db="EMBL/GenBank/DDBJ databases">
        <title>Marinilabilia rubrum sp. nov., isolated from saltern sediment.</title>
        <authorList>
            <person name="Zhang R."/>
        </authorList>
    </citation>
    <scope>NUCLEOTIDE SEQUENCE [LARGE SCALE GENOMIC DNA]</scope>
    <source>
        <strain evidence="1 2">WTE16</strain>
    </source>
</reference>
<dbReference type="AlphaFoldDB" id="A0A2U2BC54"/>
<name>A0A2U2BC54_9BACT</name>
<sequence>MTMSKREIIENICYTDLVYGRINKKLNISFSKEQIEGFLGRVLKETDESCFIRKGKNFYVFNTENNIRITINSNTFRIITVDRIKESGS</sequence>
<organism evidence="1 2">
    <name type="scientific">Marinilabilia rubra</name>
    <dbReference type="NCBI Taxonomy" id="2162893"/>
    <lineage>
        <taxon>Bacteria</taxon>
        <taxon>Pseudomonadati</taxon>
        <taxon>Bacteroidota</taxon>
        <taxon>Bacteroidia</taxon>
        <taxon>Marinilabiliales</taxon>
        <taxon>Marinilabiliaceae</taxon>
        <taxon>Marinilabilia</taxon>
    </lineage>
</organism>
<proteinExistence type="predicted"/>
<evidence type="ECO:0008006" key="3">
    <source>
        <dbReference type="Google" id="ProtNLM"/>
    </source>
</evidence>
<dbReference type="InterPro" id="IPR024229">
    <property type="entry name" value="DUF3781"/>
</dbReference>
<dbReference type="Pfam" id="PF12636">
    <property type="entry name" value="DUF3781"/>
    <property type="match status" value="1"/>
</dbReference>
<keyword evidence="2" id="KW-1185">Reference proteome</keyword>
<dbReference type="EMBL" id="QEWP01000002">
    <property type="protein sequence ID" value="PWE00648.1"/>
    <property type="molecule type" value="Genomic_DNA"/>
</dbReference>
<accession>A0A2U2BC54</accession>